<proteinExistence type="inferred from homology"/>
<dbReference type="PANTHER" id="PTHR21272:SF3">
    <property type="entry name" value="CATABOLIC 3-DEHYDROQUINASE"/>
    <property type="match status" value="1"/>
</dbReference>
<evidence type="ECO:0000256" key="2">
    <source>
        <dbReference type="ARBA" id="ARBA00003924"/>
    </source>
</evidence>
<keyword evidence="12" id="KW-0812">Transmembrane</keyword>
<comment type="subunit">
    <text evidence="5 8">Homododecamer.</text>
</comment>
<gene>
    <name evidence="8" type="primary">aroQ</name>
    <name evidence="13" type="ORF">AB2Z07_01590</name>
    <name evidence="14" type="ORF">SAMN05660830_00687</name>
</gene>
<dbReference type="PROSITE" id="PS01029">
    <property type="entry name" value="DEHYDROQUINASE_II"/>
    <property type="match status" value="1"/>
</dbReference>
<dbReference type="EMBL" id="JBFSOO010000001">
    <property type="protein sequence ID" value="MEZ6852233.1"/>
    <property type="molecule type" value="Genomic_DNA"/>
</dbReference>
<keyword evidence="16" id="KW-1185">Reference proteome</keyword>
<accession>A0A8G2C7R6</accession>
<feature type="binding site" evidence="8 10">
    <location>
        <position position="79"/>
    </location>
    <ligand>
        <name>substrate</name>
    </ligand>
</feature>
<dbReference type="AlphaFoldDB" id="A0A8G2C7R6"/>
<dbReference type="GO" id="GO:0019631">
    <property type="term" value="P:quinate catabolic process"/>
    <property type="evidence" value="ECO:0007669"/>
    <property type="project" value="TreeGrafter"/>
</dbReference>
<dbReference type="Gene3D" id="3.40.50.9100">
    <property type="entry name" value="Dehydroquinase, class II"/>
    <property type="match status" value="1"/>
</dbReference>
<feature type="binding site" evidence="8 10">
    <location>
        <begin position="106"/>
        <end position="107"/>
    </location>
    <ligand>
        <name>substrate</name>
    </ligand>
</feature>
<evidence type="ECO:0000256" key="7">
    <source>
        <dbReference type="ARBA" id="ARBA00023239"/>
    </source>
</evidence>
<comment type="catalytic activity">
    <reaction evidence="1 8">
        <text>3-dehydroquinate = 3-dehydroshikimate + H2O</text>
        <dbReference type="Rhea" id="RHEA:21096"/>
        <dbReference type="ChEBI" id="CHEBI:15377"/>
        <dbReference type="ChEBI" id="CHEBI:16630"/>
        <dbReference type="ChEBI" id="CHEBI:32364"/>
        <dbReference type="EC" id="4.2.1.10"/>
    </reaction>
</comment>
<dbReference type="GO" id="GO:0009423">
    <property type="term" value="P:chorismate biosynthetic process"/>
    <property type="evidence" value="ECO:0007669"/>
    <property type="project" value="UniProtKB-UniRule"/>
</dbReference>
<reference evidence="13 16" key="2">
    <citation type="submission" date="2024-07" db="EMBL/GenBank/DDBJ databases">
        <title>Active virus-host system and metabolic interactions in a Lokiarchaeon culture.</title>
        <authorList>
            <person name="Ponce Toledo R.I."/>
            <person name="Rodrigues Oliveira T."/>
            <person name="Schleper C."/>
        </authorList>
    </citation>
    <scope>NUCLEOTIDE SEQUENCE [LARGE SCALE GENOMIC DNA]</scope>
    <source>
        <strain evidence="13 16">B35</strain>
    </source>
</reference>
<feature type="transmembrane region" description="Helical" evidence="12">
    <location>
        <begin position="126"/>
        <end position="146"/>
    </location>
</feature>
<keyword evidence="12" id="KW-1133">Transmembrane helix</keyword>
<evidence type="ECO:0000256" key="4">
    <source>
        <dbReference type="ARBA" id="ARBA00011037"/>
    </source>
</evidence>
<feature type="binding site" evidence="8 10">
    <location>
        <position position="92"/>
    </location>
    <ligand>
        <name>substrate</name>
    </ligand>
</feature>
<reference evidence="14 15" key="1">
    <citation type="submission" date="2016-11" db="EMBL/GenBank/DDBJ databases">
        <authorList>
            <person name="Varghese N."/>
            <person name="Submissions S."/>
        </authorList>
    </citation>
    <scope>NUCLEOTIDE SEQUENCE [LARGE SCALE GENOMIC DNA]</scope>
    <source>
        <strain evidence="14 15">DSM 17919</strain>
    </source>
</reference>
<feature type="site" description="Transition state stabilizer" evidence="8 11">
    <location>
        <position position="20"/>
    </location>
</feature>
<dbReference type="Pfam" id="PF01220">
    <property type="entry name" value="DHquinase_II"/>
    <property type="match status" value="1"/>
</dbReference>
<dbReference type="GO" id="GO:0008652">
    <property type="term" value="P:amino acid biosynthetic process"/>
    <property type="evidence" value="ECO:0007669"/>
    <property type="project" value="UniProtKB-KW"/>
</dbReference>
<dbReference type="SUPFAM" id="SSF52304">
    <property type="entry name" value="Type II 3-dehydroquinate dehydratase"/>
    <property type="match status" value="1"/>
</dbReference>
<dbReference type="GO" id="GO:0003855">
    <property type="term" value="F:3-dehydroquinate dehydratase activity"/>
    <property type="evidence" value="ECO:0007669"/>
    <property type="project" value="UniProtKB-UniRule"/>
</dbReference>
<comment type="function">
    <text evidence="2 8">Catalyzes a trans-dehydration via an enolate intermediate.</text>
</comment>
<comment type="pathway">
    <text evidence="3 8">Metabolic intermediate biosynthesis; chorismate biosynthesis; chorismate from D-erythrose 4-phosphate and phosphoenolpyruvate: step 3/7.</text>
</comment>
<evidence type="ECO:0000256" key="9">
    <source>
        <dbReference type="PIRSR" id="PIRSR001399-1"/>
    </source>
</evidence>
<evidence type="ECO:0000313" key="14">
    <source>
        <dbReference type="EMBL" id="SHI69326.1"/>
    </source>
</evidence>
<dbReference type="NCBIfam" id="NF003805">
    <property type="entry name" value="PRK05395.1-2"/>
    <property type="match status" value="1"/>
</dbReference>
<feature type="active site" description="Proton acceptor" evidence="8 9">
    <location>
        <position position="25"/>
    </location>
</feature>
<dbReference type="Proteomes" id="UP000184001">
    <property type="component" value="Unassembled WGS sequence"/>
</dbReference>
<feature type="active site" description="Proton donor" evidence="8 9">
    <location>
        <position position="105"/>
    </location>
</feature>
<dbReference type="EC" id="4.2.1.10" evidence="6 8"/>
<evidence type="ECO:0000313" key="15">
    <source>
        <dbReference type="Proteomes" id="UP000184001"/>
    </source>
</evidence>
<keyword evidence="8" id="KW-0028">Amino-acid biosynthesis</keyword>
<dbReference type="PIRSF" id="PIRSF001399">
    <property type="entry name" value="DHquinase_II"/>
    <property type="match status" value="1"/>
</dbReference>
<dbReference type="RefSeq" id="WP_020001812.1">
    <property type="nucleotide sequence ID" value="NZ_CP192217.1"/>
</dbReference>
<dbReference type="GO" id="GO:0009073">
    <property type="term" value="P:aromatic amino acid family biosynthetic process"/>
    <property type="evidence" value="ECO:0007669"/>
    <property type="project" value="UniProtKB-KW"/>
</dbReference>
<feature type="binding site" evidence="8 10">
    <location>
        <position position="85"/>
    </location>
    <ligand>
        <name>substrate</name>
    </ligand>
</feature>
<keyword evidence="8" id="KW-0057">Aromatic amino acid biosynthesis</keyword>
<dbReference type="InterPro" id="IPR036441">
    <property type="entry name" value="DHquinase_II_sf"/>
</dbReference>
<comment type="similarity">
    <text evidence="4 8">Belongs to the type-II 3-dehydroquinase family.</text>
</comment>
<dbReference type="UniPathway" id="UPA00053">
    <property type="reaction ID" value="UER00086"/>
</dbReference>
<dbReference type="HAMAP" id="MF_00169">
    <property type="entry name" value="AroQ"/>
    <property type="match status" value="1"/>
</dbReference>
<dbReference type="InterPro" id="IPR018509">
    <property type="entry name" value="DHquinase_II_CS"/>
</dbReference>
<evidence type="ECO:0000313" key="16">
    <source>
        <dbReference type="Proteomes" id="UP001568358"/>
    </source>
</evidence>
<dbReference type="NCBIfam" id="NF003807">
    <property type="entry name" value="PRK05395.1-4"/>
    <property type="match status" value="1"/>
</dbReference>
<sequence>MPGYNILVLNGPNLGALGKRQPEIYGSSTMDILPELVLQVLGKNSQRVSLEFYQNNSEGKLIDRIEQAREEGIDGIVLNAGAYTHTSLALADCLAWIELPVVEVHLSNVLARSEPTRQKSFIGRHVIGVIAGFGMMSYALAVQALFQHLEN</sequence>
<feature type="binding site" evidence="8 10">
    <location>
        <position position="117"/>
    </location>
    <ligand>
        <name>substrate</name>
    </ligand>
</feature>
<evidence type="ECO:0000256" key="1">
    <source>
        <dbReference type="ARBA" id="ARBA00001864"/>
    </source>
</evidence>
<dbReference type="InterPro" id="IPR001874">
    <property type="entry name" value="DHquinase_II"/>
</dbReference>
<evidence type="ECO:0000256" key="11">
    <source>
        <dbReference type="PIRSR" id="PIRSR001399-3"/>
    </source>
</evidence>
<keyword evidence="7 8" id="KW-0456">Lyase</keyword>
<evidence type="ECO:0000256" key="5">
    <source>
        <dbReference type="ARBA" id="ARBA00011193"/>
    </source>
</evidence>
<evidence type="ECO:0000313" key="13">
    <source>
        <dbReference type="EMBL" id="MEZ6852233.1"/>
    </source>
</evidence>
<keyword evidence="12" id="KW-0472">Membrane</keyword>
<comment type="caution">
    <text evidence="14">The sequence shown here is derived from an EMBL/GenBank/DDBJ whole genome shotgun (WGS) entry which is preliminary data.</text>
</comment>
<dbReference type="CDD" id="cd00466">
    <property type="entry name" value="DHQase_II"/>
    <property type="match status" value="1"/>
</dbReference>
<dbReference type="PANTHER" id="PTHR21272">
    <property type="entry name" value="CATABOLIC 3-DEHYDROQUINASE"/>
    <property type="match status" value="1"/>
</dbReference>
<protein>
    <recommendedName>
        <fullName evidence="6 8">3-dehydroquinate dehydratase</fullName>
        <shortName evidence="8">3-dehydroquinase</shortName>
        <ecNumber evidence="6 8">4.2.1.10</ecNumber>
    </recommendedName>
    <alternativeName>
        <fullName evidence="8">Type II DHQase</fullName>
    </alternativeName>
</protein>
<dbReference type="EMBL" id="FQZR01000002">
    <property type="protein sequence ID" value="SHI69326.1"/>
    <property type="molecule type" value="Genomic_DNA"/>
</dbReference>
<evidence type="ECO:0000256" key="10">
    <source>
        <dbReference type="PIRSR" id="PIRSR001399-2"/>
    </source>
</evidence>
<organism evidence="14 15">
    <name type="scientific">Halodesulfovibrio aestuarii</name>
    <dbReference type="NCBI Taxonomy" id="126333"/>
    <lineage>
        <taxon>Bacteria</taxon>
        <taxon>Pseudomonadati</taxon>
        <taxon>Thermodesulfobacteriota</taxon>
        <taxon>Desulfovibrionia</taxon>
        <taxon>Desulfovibrionales</taxon>
        <taxon>Desulfovibrionaceae</taxon>
        <taxon>Halodesulfovibrio</taxon>
    </lineage>
</organism>
<evidence type="ECO:0000256" key="8">
    <source>
        <dbReference type="HAMAP-Rule" id="MF_00169"/>
    </source>
</evidence>
<dbReference type="Proteomes" id="UP001568358">
    <property type="component" value="Unassembled WGS sequence"/>
</dbReference>
<evidence type="ECO:0000256" key="3">
    <source>
        <dbReference type="ARBA" id="ARBA00004902"/>
    </source>
</evidence>
<evidence type="ECO:0000256" key="12">
    <source>
        <dbReference type="SAM" id="Phobius"/>
    </source>
</evidence>
<name>A0A8G2C7R6_9BACT</name>
<evidence type="ECO:0000256" key="6">
    <source>
        <dbReference type="ARBA" id="ARBA00012060"/>
    </source>
</evidence>